<dbReference type="Gene3D" id="3.40.50.1980">
    <property type="entry name" value="Nitrogenase molybdenum iron protein domain"/>
    <property type="match status" value="2"/>
</dbReference>
<dbReference type="PRINTS" id="PR00690">
    <property type="entry name" value="ADHESNFAMILY"/>
</dbReference>
<keyword evidence="4" id="KW-1133">Transmembrane helix</keyword>
<gene>
    <name evidence="9" type="ORF">DFP99_1007</name>
</gene>
<dbReference type="Pfam" id="PF00950">
    <property type="entry name" value="ABC-3"/>
    <property type="match status" value="1"/>
</dbReference>
<evidence type="ECO:0000256" key="6">
    <source>
        <dbReference type="ARBA" id="ARBA00072924"/>
    </source>
</evidence>
<reference evidence="9 10" key="1">
    <citation type="submission" date="2018-07" db="EMBL/GenBank/DDBJ databases">
        <title>Genomic Encyclopedia of Type Strains, Phase III (KMG-III): the genomes of soil and plant-associated and newly described type strains.</title>
        <authorList>
            <person name="Whitman W."/>
        </authorList>
    </citation>
    <scope>NUCLEOTIDE SEQUENCE [LARGE SCALE GENOMIC DNA]</scope>
    <source>
        <strain evidence="9 10">CECT 7031</strain>
    </source>
</reference>
<dbReference type="InterPro" id="IPR006128">
    <property type="entry name" value="Lipoprotein_PsaA-like"/>
</dbReference>
<dbReference type="InterPro" id="IPR001626">
    <property type="entry name" value="ABC_TroCD"/>
</dbReference>
<dbReference type="SUPFAM" id="SSF81345">
    <property type="entry name" value="ABC transporter involved in vitamin B12 uptake, BtuC"/>
    <property type="match status" value="1"/>
</dbReference>
<evidence type="ECO:0000256" key="5">
    <source>
        <dbReference type="ARBA" id="ARBA00023136"/>
    </source>
</evidence>
<dbReference type="FunFam" id="1.10.3470.10:FF:000003">
    <property type="entry name" value="Iron ABC transporter permease SitD"/>
    <property type="match status" value="1"/>
</dbReference>
<dbReference type="InterPro" id="IPR006127">
    <property type="entry name" value="ZnuA-like"/>
</dbReference>
<organism evidence="9 10">
    <name type="scientific">Weissella soli</name>
    <dbReference type="NCBI Taxonomy" id="155866"/>
    <lineage>
        <taxon>Bacteria</taxon>
        <taxon>Bacillati</taxon>
        <taxon>Bacillota</taxon>
        <taxon>Bacilli</taxon>
        <taxon>Lactobacillales</taxon>
        <taxon>Lactobacillaceae</taxon>
        <taxon>Weissella</taxon>
    </lineage>
</organism>
<dbReference type="GO" id="GO:0030001">
    <property type="term" value="P:metal ion transport"/>
    <property type="evidence" value="ECO:0007669"/>
    <property type="project" value="InterPro"/>
</dbReference>
<keyword evidence="5" id="KW-0472">Membrane</keyword>
<protein>
    <recommendedName>
        <fullName evidence="6">Manganese import system permease protein ScaB</fullName>
    </recommendedName>
</protein>
<keyword evidence="3 8" id="KW-0812">Transmembrane</keyword>
<evidence type="ECO:0000313" key="9">
    <source>
        <dbReference type="EMBL" id="RDL06624.1"/>
    </source>
</evidence>
<comment type="subcellular location">
    <subcellularLocation>
        <location evidence="8">Cell membrane</location>
        <topology evidence="8">Multi-pass membrane protein</topology>
    </subcellularLocation>
    <subcellularLocation>
        <location evidence="1">Membrane</location>
        <topology evidence="1">Multi-pass membrane protein</topology>
    </subcellularLocation>
</comment>
<dbReference type="GO" id="GO:0046872">
    <property type="term" value="F:metal ion binding"/>
    <property type="evidence" value="ECO:0007669"/>
    <property type="project" value="InterPro"/>
</dbReference>
<evidence type="ECO:0000256" key="7">
    <source>
        <dbReference type="RuleBase" id="RU003512"/>
    </source>
</evidence>
<proteinExistence type="inferred from homology"/>
<evidence type="ECO:0000256" key="3">
    <source>
        <dbReference type="ARBA" id="ARBA00022692"/>
    </source>
</evidence>
<dbReference type="PANTHER" id="PTHR30477">
    <property type="entry name" value="ABC-TRANSPORTER METAL-BINDING PROTEIN"/>
    <property type="match status" value="1"/>
</dbReference>
<dbReference type="GO" id="GO:0007155">
    <property type="term" value="P:cell adhesion"/>
    <property type="evidence" value="ECO:0007669"/>
    <property type="project" value="InterPro"/>
</dbReference>
<comment type="similarity">
    <text evidence="7">Belongs to the bacterial solute-binding protein 9 family.</text>
</comment>
<keyword evidence="7" id="KW-0813">Transport</keyword>
<evidence type="ECO:0000256" key="2">
    <source>
        <dbReference type="ARBA" id="ARBA00008034"/>
    </source>
</evidence>
<dbReference type="GO" id="GO:0043190">
    <property type="term" value="C:ATP-binding cassette (ABC) transporter complex"/>
    <property type="evidence" value="ECO:0007669"/>
    <property type="project" value="InterPro"/>
</dbReference>
<dbReference type="InterPro" id="IPR037294">
    <property type="entry name" value="ABC_BtuC-like"/>
</dbReference>
<dbReference type="GO" id="GO:0055085">
    <property type="term" value="P:transmembrane transport"/>
    <property type="evidence" value="ECO:0007669"/>
    <property type="project" value="InterPro"/>
</dbReference>
<dbReference type="AlphaFoldDB" id="A0A288Q9L5"/>
<dbReference type="SUPFAM" id="SSF53807">
    <property type="entry name" value="Helical backbone' metal receptor"/>
    <property type="match status" value="1"/>
</dbReference>
<accession>A0A288Q9L5</accession>
<dbReference type="GO" id="GO:0071281">
    <property type="term" value="P:cellular response to iron ion"/>
    <property type="evidence" value="ECO:0007669"/>
    <property type="project" value="UniProtKB-ARBA"/>
</dbReference>
<dbReference type="Gene3D" id="1.10.3470.10">
    <property type="entry name" value="ABC transporter involved in vitamin B12 uptake, BtuC"/>
    <property type="match status" value="1"/>
</dbReference>
<dbReference type="GeneID" id="94546839"/>
<sequence length="593" mass="64088">MNNIMSFIHALSDYSFLQYALVAGILLGAIAGVIGSFSILQGTSLIGDAMSHAVLPGIAIASLLHFPYYWGAALFGLLAAGVINLISRETPLKNDAAIGITFSTFFALGTIIMTLGHATTKLTDILFGNILAVQASDVVATVLVGLLVLIFVTICYHGLFLMVFDRSYAKASGVRTQLLSNILMVLLTLVIVISLQAVGVILVTALLVTPAATARLLTKRFVPMMITASGIGMFSALIGLYISYTANVPSGPAIVVTSAVMFMMAMFVYRVKKHGVMQKIMTLSVVASLVIAALVGWQLQQRHPVSAGYDGQGRLNVVSSFSIINSMVTDIGGKYVNAHTITAIGADQHDYSPTTTDVQRTQDAAVVFANGLNLEKGGSGWFYKLMKTTGKQQGKQLFNVTNGVRTIKLISTPGGNQANPHAWNGALEGQVYAKNIAKVLSAKDPQHKAYYAQRAQAYQKQLQAIYDKWQPKFAALPVKDHVLVTQEGAMSYFARDFNLQPYFIWEIDTEANGTPAQIKTLVDKLQPKQVTTTFVEQGEETKPMQTVNQQLGAKIAGELWTDSVSKKGGAVPTYLDLLDHNARVIYEGLKNNH</sequence>
<dbReference type="GO" id="GO:0010043">
    <property type="term" value="P:response to zinc ion"/>
    <property type="evidence" value="ECO:0007669"/>
    <property type="project" value="TreeGrafter"/>
</dbReference>
<dbReference type="PRINTS" id="PR00691">
    <property type="entry name" value="ADHESINB"/>
</dbReference>
<evidence type="ECO:0000313" key="10">
    <source>
        <dbReference type="Proteomes" id="UP000254912"/>
    </source>
</evidence>
<comment type="similarity">
    <text evidence="2 8">Belongs to the ABC-3 integral membrane protein family.</text>
</comment>
<evidence type="ECO:0000256" key="8">
    <source>
        <dbReference type="RuleBase" id="RU003943"/>
    </source>
</evidence>
<comment type="caution">
    <text evidence="9">The sequence shown here is derived from an EMBL/GenBank/DDBJ whole genome shotgun (WGS) entry which is preliminary data.</text>
</comment>
<dbReference type="PANTHER" id="PTHR30477:SF13">
    <property type="entry name" value="IRON TRANSPORT SYSTEM MEMBRANE PROTEIN HI_0360-RELATED"/>
    <property type="match status" value="1"/>
</dbReference>
<dbReference type="EMBL" id="QRAS01000002">
    <property type="protein sequence ID" value="RDL06624.1"/>
    <property type="molecule type" value="Genomic_DNA"/>
</dbReference>
<evidence type="ECO:0000256" key="4">
    <source>
        <dbReference type="ARBA" id="ARBA00022989"/>
    </source>
</evidence>
<dbReference type="KEGG" id="wso:WSWS_00045"/>
<dbReference type="CDD" id="cd06550">
    <property type="entry name" value="TM_ABC_iron-siderophores_like"/>
    <property type="match status" value="1"/>
</dbReference>
<name>A0A288Q9L5_9LACO</name>
<dbReference type="Proteomes" id="UP000254912">
    <property type="component" value="Unassembled WGS sequence"/>
</dbReference>
<evidence type="ECO:0000256" key="1">
    <source>
        <dbReference type="ARBA" id="ARBA00004141"/>
    </source>
</evidence>
<dbReference type="Pfam" id="PF01297">
    <property type="entry name" value="ZnuA"/>
    <property type="match status" value="1"/>
</dbReference>
<keyword evidence="10" id="KW-1185">Reference proteome</keyword>
<dbReference type="InterPro" id="IPR006129">
    <property type="entry name" value="AdhesinB"/>
</dbReference>
<dbReference type="RefSeq" id="WP_114981345.1">
    <property type="nucleotide sequence ID" value="NZ_BJYO01000003.1"/>
</dbReference>